<dbReference type="AlphaFoldDB" id="A0A8K0UNK1"/>
<feature type="domain" description="Oxidoreductase molybdopterin-binding" evidence="5">
    <location>
        <begin position="42"/>
        <end position="230"/>
    </location>
</feature>
<sequence length="376" mass="42509">MNSIHELALNVKSEQPWNAQPAVEELIKHPLTPEDLMYCRNHCPVKSIDASTFTIRVDGSDGLIQRTLEYTLSELKSEFEKVELVAALQCAGNRRKQMAEKKHQEVEGLKWETGTICNVRWGGVRMRDILLRAEVQMAEDDRRGMEGLHLNFASHVTACEEADWFRGSIPLAKAMDQEGDVLLAYECNGRPLSVDHGYPFRVVVPGITGVRWVKWVQRITVSRQESDNFYQKEDYKVLPPDVSQDSQTSERRIMVARLPPLQSNTLNSVIAVATLTPDNKHVHAKGYAIPGSSGQVKTVEVSTDEGQPWLPAMIVYQEGNWSWTLWEVNIEIGERRPRTVLSRAVDESGNVQKMDGEVQWNLRGIGYDAVDEKSLV</sequence>
<dbReference type="InterPro" id="IPR000572">
    <property type="entry name" value="OxRdtase_Mopterin-bd_dom"/>
</dbReference>
<dbReference type="PRINTS" id="PR00407">
    <property type="entry name" value="EUMOPTERIN"/>
</dbReference>
<organism evidence="7 8">
    <name type="scientific">Cristinia sonorae</name>
    <dbReference type="NCBI Taxonomy" id="1940300"/>
    <lineage>
        <taxon>Eukaryota</taxon>
        <taxon>Fungi</taxon>
        <taxon>Dikarya</taxon>
        <taxon>Basidiomycota</taxon>
        <taxon>Agaricomycotina</taxon>
        <taxon>Agaricomycetes</taxon>
        <taxon>Agaricomycetidae</taxon>
        <taxon>Agaricales</taxon>
        <taxon>Pleurotineae</taxon>
        <taxon>Stephanosporaceae</taxon>
        <taxon>Cristinia</taxon>
    </lineage>
</organism>
<dbReference type="PANTHER" id="PTHR19372:SF7">
    <property type="entry name" value="SULFITE OXIDASE, MITOCHONDRIAL"/>
    <property type="match status" value="1"/>
</dbReference>
<protein>
    <submittedName>
        <fullName evidence="7">Oxidoreductase, molybdopterin-binding domain-containing protein</fullName>
    </submittedName>
</protein>
<evidence type="ECO:0000256" key="1">
    <source>
        <dbReference type="ARBA" id="ARBA00001924"/>
    </source>
</evidence>
<dbReference type="SUPFAM" id="SSF81296">
    <property type="entry name" value="E set domains"/>
    <property type="match status" value="1"/>
</dbReference>
<dbReference type="GO" id="GO:0043546">
    <property type="term" value="F:molybdopterin cofactor binding"/>
    <property type="evidence" value="ECO:0007669"/>
    <property type="project" value="TreeGrafter"/>
</dbReference>
<dbReference type="PANTHER" id="PTHR19372">
    <property type="entry name" value="SULFITE REDUCTASE"/>
    <property type="match status" value="1"/>
</dbReference>
<evidence type="ECO:0000259" key="5">
    <source>
        <dbReference type="Pfam" id="PF00174"/>
    </source>
</evidence>
<keyword evidence="3" id="KW-0479">Metal-binding</keyword>
<proteinExistence type="predicted"/>
<keyword evidence="4" id="KW-0560">Oxidoreductase</keyword>
<dbReference type="Gene3D" id="2.60.40.650">
    <property type="match status" value="1"/>
</dbReference>
<dbReference type="InterPro" id="IPR008335">
    <property type="entry name" value="Mopterin_OxRdtase_euk"/>
</dbReference>
<dbReference type="FunFam" id="3.90.420.10:FF:000002">
    <property type="entry name" value="sulfite oxidase, mitochondrial"/>
    <property type="match status" value="1"/>
</dbReference>
<dbReference type="GO" id="GO:0005739">
    <property type="term" value="C:mitochondrion"/>
    <property type="evidence" value="ECO:0007669"/>
    <property type="project" value="TreeGrafter"/>
</dbReference>
<dbReference type="Pfam" id="PF00174">
    <property type="entry name" value="Oxidored_molyb"/>
    <property type="match status" value="1"/>
</dbReference>
<evidence type="ECO:0000259" key="6">
    <source>
        <dbReference type="Pfam" id="PF03404"/>
    </source>
</evidence>
<name>A0A8K0UNK1_9AGAR</name>
<dbReference type="SUPFAM" id="SSF56524">
    <property type="entry name" value="Oxidoreductase molybdopterin-binding domain"/>
    <property type="match status" value="1"/>
</dbReference>
<feature type="domain" description="Moybdenum cofactor oxidoreductase dimerisation" evidence="6">
    <location>
        <begin position="277"/>
        <end position="365"/>
    </location>
</feature>
<evidence type="ECO:0000313" key="7">
    <source>
        <dbReference type="EMBL" id="KAH8100028.1"/>
    </source>
</evidence>
<gene>
    <name evidence="7" type="ORF">BXZ70DRAFT_1000556</name>
</gene>
<dbReference type="Gene3D" id="3.90.420.10">
    <property type="entry name" value="Oxidoreductase, molybdopterin-binding domain"/>
    <property type="match status" value="1"/>
</dbReference>
<evidence type="ECO:0000256" key="3">
    <source>
        <dbReference type="ARBA" id="ARBA00022723"/>
    </source>
</evidence>
<evidence type="ECO:0000313" key="8">
    <source>
        <dbReference type="Proteomes" id="UP000813824"/>
    </source>
</evidence>
<dbReference type="GO" id="GO:0006790">
    <property type="term" value="P:sulfur compound metabolic process"/>
    <property type="evidence" value="ECO:0007669"/>
    <property type="project" value="TreeGrafter"/>
</dbReference>
<dbReference type="Proteomes" id="UP000813824">
    <property type="component" value="Unassembled WGS sequence"/>
</dbReference>
<comment type="caution">
    <text evidence="7">The sequence shown here is derived from an EMBL/GenBank/DDBJ whole genome shotgun (WGS) entry which is preliminary data.</text>
</comment>
<dbReference type="InterPro" id="IPR014756">
    <property type="entry name" value="Ig_E-set"/>
</dbReference>
<dbReference type="GO" id="GO:0030151">
    <property type="term" value="F:molybdenum ion binding"/>
    <property type="evidence" value="ECO:0007669"/>
    <property type="project" value="InterPro"/>
</dbReference>
<accession>A0A8K0UNK1</accession>
<dbReference type="Pfam" id="PF03404">
    <property type="entry name" value="Mo-co_dimer"/>
    <property type="match status" value="1"/>
</dbReference>
<dbReference type="InterPro" id="IPR005066">
    <property type="entry name" value="MoCF_OxRdtse_dimer"/>
</dbReference>
<evidence type="ECO:0000256" key="4">
    <source>
        <dbReference type="ARBA" id="ARBA00023002"/>
    </source>
</evidence>
<dbReference type="EMBL" id="JAEVFJ010000017">
    <property type="protein sequence ID" value="KAH8100028.1"/>
    <property type="molecule type" value="Genomic_DNA"/>
</dbReference>
<evidence type="ECO:0000256" key="2">
    <source>
        <dbReference type="ARBA" id="ARBA00022505"/>
    </source>
</evidence>
<comment type="cofactor">
    <cofactor evidence="1">
        <name>Mo-molybdopterin</name>
        <dbReference type="ChEBI" id="CHEBI:71302"/>
    </cofactor>
</comment>
<dbReference type="InterPro" id="IPR036374">
    <property type="entry name" value="OxRdtase_Mopterin-bd_sf"/>
</dbReference>
<dbReference type="OrthoDB" id="10051395at2759"/>
<keyword evidence="2" id="KW-0500">Molybdenum</keyword>
<dbReference type="GO" id="GO:0008482">
    <property type="term" value="F:sulfite oxidase activity"/>
    <property type="evidence" value="ECO:0007669"/>
    <property type="project" value="TreeGrafter"/>
</dbReference>
<dbReference type="GO" id="GO:0020037">
    <property type="term" value="F:heme binding"/>
    <property type="evidence" value="ECO:0007669"/>
    <property type="project" value="TreeGrafter"/>
</dbReference>
<reference evidence="7" key="1">
    <citation type="journal article" date="2021" name="New Phytol.">
        <title>Evolutionary innovations through gain and loss of genes in the ectomycorrhizal Boletales.</title>
        <authorList>
            <person name="Wu G."/>
            <person name="Miyauchi S."/>
            <person name="Morin E."/>
            <person name="Kuo A."/>
            <person name="Drula E."/>
            <person name="Varga T."/>
            <person name="Kohler A."/>
            <person name="Feng B."/>
            <person name="Cao Y."/>
            <person name="Lipzen A."/>
            <person name="Daum C."/>
            <person name="Hundley H."/>
            <person name="Pangilinan J."/>
            <person name="Johnson J."/>
            <person name="Barry K."/>
            <person name="LaButti K."/>
            <person name="Ng V."/>
            <person name="Ahrendt S."/>
            <person name="Min B."/>
            <person name="Choi I.G."/>
            <person name="Park H."/>
            <person name="Plett J.M."/>
            <person name="Magnuson J."/>
            <person name="Spatafora J.W."/>
            <person name="Nagy L.G."/>
            <person name="Henrissat B."/>
            <person name="Grigoriev I.V."/>
            <person name="Yang Z.L."/>
            <person name="Xu J."/>
            <person name="Martin F.M."/>
        </authorList>
    </citation>
    <scope>NUCLEOTIDE SEQUENCE</scope>
    <source>
        <strain evidence="7">KKN 215</strain>
    </source>
</reference>
<keyword evidence="8" id="KW-1185">Reference proteome</keyword>